<feature type="transmembrane region" description="Helical" evidence="1">
    <location>
        <begin position="111"/>
        <end position="133"/>
    </location>
</feature>
<feature type="transmembrane region" description="Helical" evidence="1">
    <location>
        <begin position="252"/>
        <end position="273"/>
    </location>
</feature>
<dbReference type="EMBL" id="LRQI01000039">
    <property type="protein sequence ID" value="KXA38787.1"/>
    <property type="molecule type" value="Genomic_DNA"/>
</dbReference>
<sequence length="321" mass="35709">MLIVKFSIGVAKLFSKIEPKATIIGTLALIVVALVTYILPEVGWLLCLFATIPGIILWNKSIPSFGLATIVTLVIAVLFGNTIVLSAMILVLISSIVIGQLLKERASKEQILYIATTVASTITIIGFMLLQVFGHIPKAQVLVRTAVKPLEDLLDQAYVQSGMKAEYEQTLSFIIKQLSIQLPSYMIIAIFILILINLLVTFPILRKFKIATPIFKPLFAWQFKRSVLWLYVIDLICVMFATQPSIFQSIVINLQIMLSLLMYIQGLSVIHFFGKAKRMPDVVTIILMVIGTIISPVTHIVALIGVLDLGINLKQIIKKRY</sequence>
<proteinExistence type="predicted"/>
<dbReference type="InterPro" id="IPR018710">
    <property type="entry name" value="DUF2232"/>
</dbReference>
<comment type="caution">
    <text evidence="2">The sequence shown here is derived from an EMBL/GenBank/DDBJ whole genome shotgun (WGS) entry which is preliminary data.</text>
</comment>
<dbReference type="Pfam" id="PF09991">
    <property type="entry name" value="DUF2232"/>
    <property type="match status" value="1"/>
</dbReference>
<evidence type="ECO:0000313" key="2">
    <source>
        <dbReference type="EMBL" id="KXA38787.1"/>
    </source>
</evidence>
<feature type="transmembrane region" description="Helical" evidence="1">
    <location>
        <begin position="21"/>
        <end position="39"/>
    </location>
</feature>
<feature type="transmembrane region" description="Helical" evidence="1">
    <location>
        <begin position="67"/>
        <end position="99"/>
    </location>
</feature>
<accession>A0ABD4EG52</accession>
<feature type="transmembrane region" description="Helical" evidence="1">
    <location>
        <begin position="185"/>
        <end position="205"/>
    </location>
</feature>
<feature type="transmembrane region" description="Helical" evidence="1">
    <location>
        <begin position="285"/>
        <end position="307"/>
    </location>
</feature>
<dbReference type="PANTHER" id="PTHR41324">
    <property type="entry name" value="MEMBRANE PROTEIN-RELATED"/>
    <property type="match status" value="1"/>
</dbReference>
<name>A0ABD4EG52_STALU</name>
<evidence type="ECO:0000313" key="3">
    <source>
        <dbReference type="Proteomes" id="UP000070063"/>
    </source>
</evidence>
<organism evidence="2 3">
    <name type="scientific">Staphylococcus lugdunensis</name>
    <dbReference type="NCBI Taxonomy" id="28035"/>
    <lineage>
        <taxon>Bacteria</taxon>
        <taxon>Bacillati</taxon>
        <taxon>Bacillota</taxon>
        <taxon>Bacilli</taxon>
        <taxon>Bacillales</taxon>
        <taxon>Staphylococcaceae</taxon>
        <taxon>Staphylococcus</taxon>
    </lineage>
</organism>
<keyword evidence="1" id="KW-0472">Membrane</keyword>
<dbReference type="PANTHER" id="PTHR41324:SF1">
    <property type="entry name" value="DUF2232 DOMAIN-CONTAINING PROTEIN"/>
    <property type="match status" value="1"/>
</dbReference>
<feature type="transmembrane region" description="Helical" evidence="1">
    <location>
        <begin position="226"/>
        <end position="246"/>
    </location>
</feature>
<evidence type="ECO:0000256" key="1">
    <source>
        <dbReference type="SAM" id="Phobius"/>
    </source>
</evidence>
<reference evidence="2 3" key="1">
    <citation type="submission" date="2016-01" db="EMBL/GenBank/DDBJ databases">
        <authorList>
            <person name="Mitreva M."/>
            <person name="Pepin K.H."/>
            <person name="Mihindukulasuriya K.A."/>
            <person name="Fulton R."/>
            <person name="Fronick C."/>
            <person name="O'Laughlin M."/>
            <person name="Miner T."/>
            <person name="Herter B."/>
            <person name="Rosa B.A."/>
            <person name="Cordes M."/>
            <person name="Tomlinson C."/>
            <person name="Wollam A."/>
            <person name="Palsikar V.B."/>
            <person name="Mardis E.R."/>
            <person name="Wilson R.K."/>
        </authorList>
    </citation>
    <scope>NUCLEOTIDE SEQUENCE [LARGE SCALE GENOMIC DNA]</scope>
    <source>
        <strain evidence="2 3">MJR7738</strain>
    </source>
</reference>
<keyword evidence="1" id="KW-1133">Transmembrane helix</keyword>
<protein>
    <recommendedName>
        <fullName evidence="4">DUF2232 domain-containing protein</fullName>
    </recommendedName>
</protein>
<keyword evidence="1" id="KW-0812">Transmembrane</keyword>
<gene>
    <name evidence="2" type="ORF">HMPREF3225_01070</name>
</gene>
<evidence type="ECO:0008006" key="4">
    <source>
        <dbReference type="Google" id="ProtNLM"/>
    </source>
</evidence>
<dbReference type="Proteomes" id="UP000070063">
    <property type="component" value="Unassembled WGS sequence"/>
</dbReference>
<dbReference type="AlphaFoldDB" id="A0ABD4EG52"/>